<feature type="region of interest" description="Disordered" evidence="1">
    <location>
        <begin position="1"/>
        <end position="57"/>
    </location>
</feature>
<dbReference type="Proteomes" id="UP000752171">
    <property type="component" value="Unassembled WGS sequence"/>
</dbReference>
<protein>
    <submittedName>
        <fullName evidence="2">NACHT, LRR and PYD domains-containing protein 3-like</fullName>
    </submittedName>
</protein>
<gene>
    <name evidence="2" type="ORF">AMEX_G20462</name>
</gene>
<name>A0A8T2L7H5_ASTMX</name>
<feature type="compositionally biased region" description="Basic and acidic residues" evidence="1">
    <location>
        <begin position="36"/>
        <end position="47"/>
    </location>
</feature>
<evidence type="ECO:0000313" key="3">
    <source>
        <dbReference type="Proteomes" id="UP000752171"/>
    </source>
</evidence>
<evidence type="ECO:0000313" key="2">
    <source>
        <dbReference type="EMBL" id="KAG9265975.1"/>
    </source>
</evidence>
<sequence length="69" mass="7655">MGPRRKRTQSAGDKVTPGTRHVRVKRKASLPPTCDSTKKPRSMKEHSPVSSGGGSSELRYIARHCKLRL</sequence>
<dbReference type="AlphaFoldDB" id="A0A8T2L7H5"/>
<accession>A0A8T2L7H5</accession>
<dbReference type="EMBL" id="JAICCE010000017">
    <property type="protein sequence ID" value="KAG9265975.1"/>
    <property type="molecule type" value="Genomic_DNA"/>
</dbReference>
<organism evidence="2 3">
    <name type="scientific">Astyanax mexicanus</name>
    <name type="common">Blind cave fish</name>
    <name type="synonym">Astyanax fasciatus mexicanus</name>
    <dbReference type="NCBI Taxonomy" id="7994"/>
    <lineage>
        <taxon>Eukaryota</taxon>
        <taxon>Metazoa</taxon>
        <taxon>Chordata</taxon>
        <taxon>Craniata</taxon>
        <taxon>Vertebrata</taxon>
        <taxon>Euteleostomi</taxon>
        <taxon>Actinopterygii</taxon>
        <taxon>Neopterygii</taxon>
        <taxon>Teleostei</taxon>
        <taxon>Ostariophysi</taxon>
        <taxon>Characiformes</taxon>
        <taxon>Characoidei</taxon>
        <taxon>Acestrorhamphidae</taxon>
        <taxon>Acestrorhamphinae</taxon>
        <taxon>Astyanax</taxon>
    </lineage>
</organism>
<comment type="caution">
    <text evidence="2">The sequence shown here is derived from an EMBL/GenBank/DDBJ whole genome shotgun (WGS) entry which is preliminary data.</text>
</comment>
<reference evidence="2 3" key="1">
    <citation type="submission" date="2021-07" db="EMBL/GenBank/DDBJ databases">
        <authorList>
            <person name="Imarazene B."/>
            <person name="Zahm M."/>
            <person name="Klopp C."/>
            <person name="Cabau C."/>
            <person name="Beille S."/>
            <person name="Jouanno E."/>
            <person name="Castinel A."/>
            <person name="Lluch J."/>
            <person name="Gil L."/>
            <person name="Kuchtly C."/>
            <person name="Lopez Roques C."/>
            <person name="Donnadieu C."/>
            <person name="Parrinello H."/>
            <person name="Journot L."/>
            <person name="Du K."/>
            <person name="Schartl M."/>
            <person name="Retaux S."/>
            <person name="Guiguen Y."/>
        </authorList>
    </citation>
    <scope>NUCLEOTIDE SEQUENCE [LARGE SCALE GENOMIC DNA]</scope>
    <source>
        <strain evidence="2">Pach_M1</strain>
        <tissue evidence="2">Testis</tissue>
    </source>
</reference>
<evidence type="ECO:0000256" key="1">
    <source>
        <dbReference type="SAM" id="MobiDB-lite"/>
    </source>
</evidence>
<proteinExistence type="predicted"/>